<proteinExistence type="predicted"/>
<comment type="caution">
    <text evidence="8">The sequence shown here is derived from an EMBL/GenBank/DDBJ whole genome shotgun (WGS) entry which is preliminary data.</text>
</comment>
<feature type="region of interest" description="Disordered" evidence="6">
    <location>
        <begin position="358"/>
        <end position="383"/>
    </location>
</feature>
<evidence type="ECO:0000256" key="1">
    <source>
        <dbReference type="ARBA" id="ARBA00004167"/>
    </source>
</evidence>
<dbReference type="InterPro" id="IPR013162">
    <property type="entry name" value="CD80_C2-set"/>
</dbReference>
<dbReference type="FunFam" id="2.60.40.10:FF:000437">
    <property type="entry name" value="Beat-IIIc, isoform A"/>
    <property type="match status" value="1"/>
</dbReference>
<protein>
    <recommendedName>
        <fullName evidence="7">Ig-like domain-containing protein</fullName>
    </recommendedName>
</protein>
<dbReference type="Proteomes" id="UP000821853">
    <property type="component" value="Chromosome 9"/>
</dbReference>
<dbReference type="InterPro" id="IPR013783">
    <property type="entry name" value="Ig-like_fold"/>
</dbReference>
<keyword evidence="5" id="KW-1015">Disulfide bond</keyword>
<dbReference type="EMBL" id="JABSTR010000011">
    <property type="protein sequence ID" value="KAH9381216.1"/>
    <property type="molecule type" value="Genomic_DNA"/>
</dbReference>
<feature type="domain" description="Ig-like" evidence="7">
    <location>
        <begin position="48"/>
        <end position="135"/>
    </location>
</feature>
<dbReference type="OMA" id="DEALYTM"/>
<dbReference type="SUPFAM" id="SSF48726">
    <property type="entry name" value="Immunoglobulin"/>
    <property type="match status" value="3"/>
</dbReference>
<feature type="domain" description="Ig-like" evidence="7">
    <location>
        <begin position="145"/>
        <end position="253"/>
    </location>
</feature>
<evidence type="ECO:0000313" key="9">
    <source>
        <dbReference type="Proteomes" id="UP000821853"/>
    </source>
</evidence>
<dbReference type="GO" id="GO:0016020">
    <property type="term" value="C:membrane"/>
    <property type="evidence" value="ECO:0007669"/>
    <property type="project" value="UniProtKB-SubCell"/>
</dbReference>
<reference evidence="8 9" key="1">
    <citation type="journal article" date="2020" name="Cell">
        <title>Large-Scale Comparative Analyses of Tick Genomes Elucidate Their Genetic Diversity and Vector Capacities.</title>
        <authorList>
            <consortium name="Tick Genome and Microbiome Consortium (TIGMIC)"/>
            <person name="Jia N."/>
            <person name="Wang J."/>
            <person name="Shi W."/>
            <person name="Du L."/>
            <person name="Sun Y."/>
            <person name="Zhan W."/>
            <person name="Jiang J.F."/>
            <person name="Wang Q."/>
            <person name="Zhang B."/>
            <person name="Ji P."/>
            <person name="Bell-Sakyi L."/>
            <person name="Cui X.M."/>
            <person name="Yuan T.T."/>
            <person name="Jiang B.G."/>
            <person name="Yang W.F."/>
            <person name="Lam T.T."/>
            <person name="Chang Q.C."/>
            <person name="Ding S.J."/>
            <person name="Wang X.J."/>
            <person name="Zhu J.G."/>
            <person name="Ruan X.D."/>
            <person name="Zhao L."/>
            <person name="Wei J.T."/>
            <person name="Ye R.Z."/>
            <person name="Que T.C."/>
            <person name="Du C.H."/>
            <person name="Zhou Y.H."/>
            <person name="Cheng J.X."/>
            <person name="Dai P.F."/>
            <person name="Guo W.B."/>
            <person name="Han X.H."/>
            <person name="Huang E.J."/>
            <person name="Li L.F."/>
            <person name="Wei W."/>
            <person name="Gao Y.C."/>
            <person name="Liu J.Z."/>
            <person name="Shao H.Z."/>
            <person name="Wang X."/>
            <person name="Wang C.C."/>
            <person name="Yang T.C."/>
            <person name="Huo Q.B."/>
            <person name="Li W."/>
            <person name="Chen H.Y."/>
            <person name="Chen S.E."/>
            <person name="Zhou L.G."/>
            <person name="Ni X.B."/>
            <person name="Tian J.H."/>
            <person name="Sheng Y."/>
            <person name="Liu T."/>
            <person name="Pan Y.S."/>
            <person name="Xia L.Y."/>
            <person name="Li J."/>
            <person name="Zhao F."/>
            <person name="Cao W.C."/>
        </authorList>
    </citation>
    <scope>NUCLEOTIDE SEQUENCE [LARGE SCALE GENOMIC DNA]</scope>
    <source>
        <strain evidence="8">HaeL-2018</strain>
    </source>
</reference>
<dbReference type="OrthoDB" id="6333371at2759"/>
<feature type="compositionally biased region" description="Low complexity" evidence="6">
    <location>
        <begin position="368"/>
        <end position="381"/>
    </location>
</feature>
<dbReference type="InterPro" id="IPR036179">
    <property type="entry name" value="Ig-like_dom_sf"/>
</dbReference>
<dbReference type="InterPro" id="IPR007110">
    <property type="entry name" value="Ig-like_dom"/>
</dbReference>
<dbReference type="VEuPathDB" id="VectorBase:HLOH_059535"/>
<dbReference type="PANTHER" id="PTHR21261">
    <property type="entry name" value="BEAT PROTEIN"/>
    <property type="match status" value="1"/>
</dbReference>
<keyword evidence="2" id="KW-0812">Transmembrane</keyword>
<evidence type="ECO:0000313" key="8">
    <source>
        <dbReference type="EMBL" id="KAH9381216.1"/>
    </source>
</evidence>
<dbReference type="CDD" id="cd00096">
    <property type="entry name" value="Ig"/>
    <property type="match status" value="1"/>
</dbReference>
<dbReference type="InterPro" id="IPR003599">
    <property type="entry name" value="Ig_sub"/>
</dbReference>
<evidence type="ECO:0000256" key="4">
    <source>
        <dbReference type="ARBA" id="ARBA00023136"/>
    </source>
</evidence>
<dbReference type="Pfam" id="PF08205">
    <property type="entry name" value="C2-set_2"/>
    <property type="match status" value="1"/>
</dbReference>
<evidence type="ECO:0000256" key="2">
    <source>
        <dbReference type="ARBA" id="ARBA00022692"/>
    </source>
</evidence>
<dbReference type="PROSITE" id="PS50835">
    <property type="entry name" value="IG_LIKE"/>
    <property type="match status" value="2"/>
</dbReference>
<keyword evidence="3" id="KW-1133">Transmembrane helix</keyword>
<keyword evidence="4" id="KW-0472">Membrane</keyword>
<evidence type="ECO:0000256" key="3">
    <source>
        <dbReference type="ARBA" id="ARBA00022989"/>
    </source>
</evidence>
<dbReference type="AlphaFoldDB" id="A0A9J6H2L2"/>
<evidence type="ECO:0000256" key="5">
    <source>
        <dbReference type="ARBA" id="ARBA00023157"/>
    </source>
</evidence>
<dbReference type="SMART" id="SM00409">
    <property type="entry name" value="IG"/>
    <property type="match status" value="2"/>
</dbReference>
<evidence type="ECO:0000256" key="6">
    <source>
        <dbReference type="SAM" id="MobiDB-lite"/>
    </source>
</evidence>
<keyword evidence="9" id="KW-1185">Reference proteome</keyword>
<comment type="subcellular location">
    <subcellularLocation>
        <location evidence="1">Membrane</location>
        <topology evidence="1">Single-pass membrane protein</topology>
    </subcellularLocation>
</comment>
<dbReference type="PANTHER" id="PTHR21261:SF15">
    <property type="entry name" value="BEATEN PATH IIIA, ISOFORM D-RELATED"/>
    <property type="match status" value="1"/>
</dbReference>
<dbReference type="Gene3D" id="2.60.40.10">
    <property type="entry name" value="Immunoglobulins"/>
    <property type="match status" value="3"/>
</dbReference>
<dbReference type="InterPro" id="IPR013106">
    <property type="entry name" value="Ig_V-set"/>
</dbReference>
<evidence type="ECO:0000259" key="7">
    <source>
        <dbReference type="PROSITE" id="PS50835"/>
    </source>
</evidence>
<accession>A0A9J6H2L2</accession>
<dbReference type="Pfam" id="PF07686">
    <property type="entry name" value="V-set"/>
    <property type="match status" value="1"/>
</dbReference>
<gene>
    <name evidence="8" type="ORF">HPB48_021856</name>
</gene>
<name>A0A9J6H2L2_HAELO</name>
<sequence length="406" mass="45641">MTAWRDVREKENWAAEGNAVKIDLVMRERKLHSLRLIEVIVPERPTRGSTVRLECRYDLQRDNLYSVKWYKGVREFYRFVPNDRPAARAYPVKGLSVDLAGSSGSSVVLDSVQRSASGTYRCEVSSDAPYFDTVSKEKVMDVIEPPLKMDQPPIGVLGGSVRLDCPHDLGDIPMNSFQWFKDDIEFYRFMPRSRPPAQTFTVEGVTLNVLLSNYSSMYLENLRPSSAGKYRCEVSSDAPPFLKEQDEKELVVSELPEIRPHIIPDRGSYKVGDTVHLNCTTSRSRPTPKLTLLINDQPVDDSMTTTTVDHHADAFQSANLQFSFPVTHQNSRGSAVRVKCQASIADIYAATGETSIPVGQRTGPLISRPQQRPQQPRLQQPFSATPKDECLAKAMAILSRAWATFQ</sequence>
<organism evidence="8 9">
    <name type="scientific">Haemaphysalis longicornis</name>
    <name type="common">Bush tick</name>
    <dbReference type="NCBI Taxonomy" id="44386"/>
    <lineage>
        <taxon>Eukaryota</taxon>
        <taxon>Metazoa</taxon>
        <taxon>Ecdysozoa</taxon>
        <taxon>Arthropoda</taxon>
        <taxon>Chelicerata</taxon>
        <taxon>Arachnida</taxon>
        <taxon>Acari</taxon>
        <taxon>Parasitiformes</taxon>
        <taxon>Ixodida</taxon>
        <taxon>Ixodoidea</taxon>
        <taxon>Ixodidae</taxon>
        <taxon>Haemaphysalinae</taxon>
        <taxon>Haemaphysalis</taxon>
    </lineage>
</organism>